<dbReference type="InterPro" id="IPR008972">
    <property type="entry name" value="Cupredoxin"/>
</dbReference>
<evidence type="ECO:0008006" key="10">
    <source>
        <dbReference type="Google" id="ProtNLM"/>
    </source>
</evidence>
<dbReference type="GO" id="GO:0016491">
    <property type="term" value="F:oxidoreductase activity"/>
    <property type="evidence" value="ECO:0007669"/>
    <property type="project" value="UniProtKB-KW"/>
</dbReference>
<gene>
    <name evidence="8" type="ORF">B0T14DRAFT_496389</name>
</gene>
<name>A0AA40BZZ2_9PEZI</name>
<dbReference type="InterPro" id="IPR001117">
    <property type="entry name" value="Cu-oxidase_2nd"/>
</dbReference>
<dbReference type="Pfam" id="PF00394">
    <property type="entry name" value="Cu-oxidase"/>
    <property type="match status" value="1"/>
</dbReference>
<protein>
    <recommendedName>
        <fullName evidence="10">Plastocyanin-like domain-containing protein</fullName>
    </recommendedName>
</protein>
<dbReference type="InterPro" id="IPR045087">
    <property type="entry name" value="Cu-oxidase_fam"/>
</dbReference>
<dbReference type="EMBL" id="JAULSU010000004">
    <property type="protein sequence ID" value="KAK0619715.1"/>
    <property type="molecule type" value="Genomic_DNA"/>
</dbReference>
<dbReference type="InterPro" id="IPR033138">
    <property type="entry name" value="Cu_oxidase_CS"/>
</dbReference>
<evidence type="ECO:0000256" key="4">
    <source>
        <dbReference type="ARBA" id="ARBA00023008"/>
    </source>
</evidence>
<evidence type="ECO:0000259" key="7">
    <source>
        <dbReference type="Pfam" id="PF07732"/>
    </source>
</evidence>
<evidence type="ECO:0000256" key="3">
    <source>
        <dbReference type="ARBA" id="ARBA00023002"/>
    </source>
</evidence>
<dbReference type="SUPFAM" id="SSF49503">
    <property type="entry name" value="Cupredoxins"/>
    <property type="match status" value="2"/>
</dbReference>
<evidence type="ECO:0000259" key="6">
    <source>
        <dbReference type="Pfam" id="PF00394"/>
    </source>
</evidence>
<comment type="similarity">
    <text evidence="1">Belongs to the multicopper oxidase family.</text>
</comment>
<feature type="domain" description="Plastocyanin-like" evidence="6">
    <location>
        <begin position="151"/>
        <end position="230"/>
    </location>
</feature>
<reference evidence="8" key="1">
    <citation type="submission" date="2023-06" db="EMBL/GenBank/DDBJ databases">
        <title>Genome-scale phylogeny and comparative genomics of the fungal order Sordariales.</title>
        <authorList>
            <consortium name="Lawrence Berkeley National Laboratory"/>
            <person name="Hensen N."/>
            <person name="Bonometti L."/>
            <person name="Westerberg I."/>
            <person name="Brannstrom I.O."/>
            <person name="Guillou S."/>
            <person name="Cros-Aarteil S."/>
            <person name="Calhoun S."/>
            <person name="Haridas S."/>
            <person name="Kuo A."/>
            <person name="Mondo S."/>
            <person name="Pangilinan J."/>
            <person name="Riley R."/>
            <person name="Labutti K."/>
            <person name="Andreopoulos B."/>
            <person name="Lipzen A."/>
            <person name="Chen C."/>
            <person name="Yanf M."/>
            <person name="Daum C."/>
            <person name="Ng V."/>
            <person name="Clum A."/>
            <person name="Steindorff A."/>
            <person name="Ohm R."/>
            <person name="Martin F."/>
            <person name="Silar P."/>
            <person name="Natvig D."/>
            <person name="Lalanne C."/>
            <person name="Gautier V."/>
            <person name="Ament-Velasquez S.L."/>
            <person name="Kruys A."/>
            <person name="Hutchinson M.I."/>
            <person name="Powell A.J."/>
            <person name="Barry K."/>
            <person name="Miller A.N."/>
            <person name="Grigoriev I.V."/>
            <person name="Debuchy R."/>
            <person name="Gladieux P."/>
            <person name="Thoren M.H."/>
            <person name="Johannesson H."/>
        </authorList>
    </citation>
    <scope>NUCLEOTIDE SEQUENCE</scope>
    <source>
        <strain evidence="8">CBS 606.72</strain>
    </source>
</reference>
<keyword evidence="2" id="KW-0479">Metal-binding</keyword>
<dbReference type="PANTHER" id="PTHR11709:SF361">
    <property type="entry name" value="IRON TRANSPORT MULTICOPPER OXIDASE FET3"/>
    <property type="match status" value="1"/>
</dbReference>
<dbReference type="PROSITE" id="PS00079">
    <property type="entry name" value="MULTICOPPER_OXIDASE1"/>
    <property type="match status" value="1"/>
</dbReference>
<evidence type="ECO:0000256" key="5">
    <source>
        <dbReference type="SAM" id="MobiDB-lite"/>
    </source>
</evidence>
<dbReference type="PANTHER" id="PTHR11709">
    <property type="entry name" value="MULTI-COPPER OXIDASE"/>
    <property type="match status" value="1"/>
</dbReference>
<evidence type="ECO:0000256" key="1">
    <source>
        <dbReference type="ARBA" id="ARBA00010609"/>
    </source>
</evidence>
<dbReference type="GO" id="GO:0005507">
    <property type="term" value="F:copper ion binding"/>
    <property type="evidence" value="ECO:0007669"/>
    <property type="project" value="InterPro"/>
</dbReference>
<dbReference type="AlphaFoldDB" id="A0AA40BZZ2"/>
<dbReference type="Gene3D" id="2.60.40.420">
    <property type="entry name" value="Cupredoxins - blue copper proteins"/>
    <property type="match status" value="2"/>
</dbReference>
<evidence type="ECO:0000313" key="8">
    <source>
        <dbReference type="EMBL" id="KAK0619715.1"/>
    </source>
</evidence>
<dbReference type="InterPro" id="IPR011707">
    <property type="entry name" value="Cu-oxidase-like_N"/>
</dbReference>
<feature type="compositionally biased region" description="Basic and acidic residues" evidence="5">
    <location>
        <begin position="59"/>
        <end position="69"/>
    </location>
</feature>
<feature type="compositionally biased region" description="Polar residues" evidence="5">
    <location>
        <begin position="70"/>
        <end position="79"/>
    </location>
</feature>
<feature type="domain" description="Plastocyanin-like" evidence="7">
    <location>
        <begin position="84"/>
        <end position="142"/>
    </location>
</feature>
<keyword evidence="9" id="KW-1185">Reference proteome</keyword>
<dbReference type="Pfam" id="PF07732">
    <property type="entry name" value="Cu-oxidase_3"/>
    <property type="match status" value="1"/>
</dbReference>
<evidence type="ECO:0000313" key="9">
    <source>
        <dbReference type="Proteomes" id="UP001175000"/>
    </source>
</evidence>
<proteinExistence type="inferred from homology"/>
<keyword evidence="4" id="KW-0186">Copper</keyword>
<organism evidence="8 9">
    <name type="scientific">Immersiella caudata</name>
    <dbReference type="NCBI Taxonomy" id="314043"/>
    <lineage>
        <taxon>Eukaryota</taxon>
        <taxon>Fungi</taxon>
        <taxon>Dikarya</taxon>
        <taxon>Ascomycota</taxon>
        <taxon>Pezizomycotina</taxon>
        <taxon>Sordariomycetes</taxon>
        <taxon>Sordariomycetidae</taxon>
        <taxon>Sordariales</taxon>
        <taxon>Lasiosphaeriaceae</taxon>
        <taxon>Immersiella</taxon>
    </lineage>
</organism>
<accession>A0AA40BZZ2</accession>
<sequence length="295" mass="32971">MDFDANPNGHAKDQMRRRHDDFLLRFRRDADNIQNIRHCHHRQLSQHPAGYSDVAGGFDHSDADRRTRTNTDNNVASTSCGRGHEKVTLHFHGVFMDGPELVTQCDLAEGMFIHDFITKNTGTFWIHSHDPGQYPKGLRSPFHWLTSPDKTEYAIAPSTRTRFRFIKMSAFSQFFVLFEQHSVTTTEVDGVLVNSTGQTTDSFTIALGQRVSVIVQSMTNPGTKPFHILVSLNPSLAPSKPEKDKDCPGYCTLPGRTEGLTLFSWGCLSYSGFTSEPCPALSDPLSIPIVNLRSG</sequence>
<feature type="region of interest" description="Disordered" evidence="5">
    <location>
        <begin position="44"/>
        <end position="79"/>
    </location>
</feature>
<keyword evidence="3" id="KW-0560">Oxidoreductase</keyword>
<comment type="caution">
    <text evidence="8">The sequence shown here is derived from an EMBL/GenBank/DDBJ whole genome shotgun (WGS) entry which is preliminary data.</text>
</comment>
<evidence type="ECO:0000256" key="2">
    <source>
        <dbReference type="ARBA" id="ARBA00022723"/>
    </source>
</evidence>
<dbReference type="Proteomes" id="UP001175000">
    <property type="component" value="Unassembled WGS sequence"/>
</dbReference>